<evidence type="ECO:0000313" key="2">
    <source>
        <dbReference type="EMBL" id="PON40928.1"/>
    </source>
</evidence>
<dbReference type="PANTHER" id="PTHR18898:SF2">
    <property type="entry name" value="NUCLEOPROTEIN TPR"/>
    <property type="match status" value="1"/>
</dbReference>
<dbReference type="PANTHER" id="PTHR18898">
    <property type="entry name" value="NUCLEOPROTEIN TPR-RELATED"/>
    <property type="match status" value="1"/>
</dbReference>
<evidence type="ECO:0000259" key="1">
    <source>
        <dbReference type="Pfam" id="PF25481"/>
    </source>
</evidence>
<gene>
    <name evidence="2" type="ORF">TorRG33x02_339300</name>
</gene>
<dbReference type="GO" id="GO:0005643">
    <property type="term" value="C:nuclear pore"/>
    <property type="evidence" value="ECO:0007669"/>
    <property type="project" value="TreeGrafter"/>
</dbReference>
<reference evidence="3" key="1">
    <citation type="submission" date="2016-06" db="EMBL/GenBank/DDBJ databases">
        <title>Parallel loss of symbiosis genes in relatives of nitrogen-fixing non-legume Parasponia.</title>
        <authorList>
            <person name="Van Velzen R."/>
            <person name="Holmer R."/>
            <person name="Bu F."/>
            <person name="Rutten L."/>
            <person name="Van Zeijl A."/>
            <person name="Liu W."/>
            <person name="Santuari L."/>
            <person name="Cao Q."/>
            <person name="Sharma T."/>
            <person name="Shen D."/>
            <person name="Roswanjaya Y."/>
            <person name="Wardhani T."/>
            <person name="Kalhor M.S."/>
            <person name="Jansen J."/>
            <person name="Van den Hoogen J."/>
            <person name="Gungor B."/>
            <person name="Hartog M."/>
            <person name="Hontelez J."/>
            <person name="Verver J."/>
            <person name="Yang W.-C."/>
            <person name="Schijlen E."/>
            <person name="Repin R."/>
            <person name="Schilthuizen M."/>
            <person name="Schranz E."/>
            <person name="Heidstra R."/>
            <person name="Miyata K."/>
            <person name="Fedorova E."/>
            <person name="Kohlen W."/>
            <person name="Bisseling T."/>
            <person name="Smit S."/>
            <person name="Geurts R."/>
        </authorList>
    </citation>
    <scope>NUCLEOTIDE SEQUENCE [LARGE SCALE GENOMIC DNA]</scope>
    <source>
        <strain evidence="3">cv. RG33-2</strain>
    </source>
</reference>
<dbReference type="Proteomes" id="UP000237000">
    <property type="component" value="Unassembled WGS sequence"/>
</dbReference>
<name>A0A2P5AWN8_TREOI</name>
<dbReference type="AlphaFoldDB" id="A0A2P5AWN8"/>
<protein>
    <recommendedName>
        <fullName evidence="1">Nucleoprotein TPR/MPL1 domain-containing protein</fullName>
    </recommendedName>
</protein>
<comment type="caution">
    <text evidence="2">The sequence shown here is derived from an EMBL/GenBank/DDBJ whole genome shotgun (WGS) entry which is preliminary data.</text>
</comment>
<evidence type="ECO:0000313" key="3">
    <source>
        <dbReference type="Proteomes" id="UP000237000"/>
    </source>
</evidence>
<proteinExistence type="predicted"/>
<organism evidence="2 3">
    <name type="scientific">Trema orientale</name>
    <name type="common">Charcoal tree</name>
    <name type="synonym">Celtis orientalis</name>
    <dbReference type="NCBI Taxonomy" id="63057"/>
    <lineage>
        <taxon>Eukaryota</taxon>
        <taxon>Viridiplantae</taxon>
        <taxon>Streptophyta</taxon>
        <taxon>Embryophyta</taxon>
        <taxon>Tracheophyta</taxon>
        <taxon>Spermatophyta</taxon>
        <taxon>Magnoliopsida</taxon>
        <taxon>eudicotyledons</taxon>
        <taxon>Gunneridae</taxon>
        <taxon>Pentapetalae</taxon>
        <taxon>rosids</taxon>
        <taxon>fabids</taxon>
        <taxon>Rosales</taxon>
        <taxon>Cannabaceae</taxon>
        <taxon>Trema</taxon>
    </lineage>
</organism>
<dbReference type="STRING" id="63057.A0A2P5AWN8"/>
<sequence length="78" mass="9360">MLIVYKGKVEVGEFEKELIERHNTWLNDELTTKAYSLIELQREHADREADLSSKLIDVERQLHECSTSLKWKRIEWET</sequence>
<dbReference type="GO" id="GO:0006406">
    <property type="term" value="P:mRNA export from nucleus"/>
    <property type="evidence" value="ECO:0007669"/>
    <property type="project" value="TreeGrafter"/>
</dbReference>
<dbReference type="Pfam" id="PF25481">
    <property type="entry name" value="Nucleoprot-TPR"/>
    <property type="match status" value="1"/>
</dbReference>
<dbReference type="InterPro" id="IPR057577">
    <property type="entry name" value="Nucleoprot-TPR/MLP1_dom"/>
</dbReference>
<keyword evidence="3" id="KW-1185">Reference proteome</keyword>
<dbReference type="GO" id="GO:0017056">
    <property type="term" value="F:structural constituent of nuclear pore"/>
    <property type="evidence" value="ECO:0007669"/>
    <property type="project" value="TreeGrafter"/>
</dbReference>
<dbReference type="InParanoid" id="A0A2P5AWN8"/>
<dbReference type="EMBL" id="JXTC01000676">
    <property type="protein sequence ID" value="PON40928.1"/>
    <property type="molecule type" value="Genomic_DNA"/>
</dbReference>
<dbReference type="OrthoDB" id="1728532at2759"/>
<feature type="domain" description="Nucleoprotein TPR/MPL1" evidence="1">
    <location>
        <begin position="15"/>
        <end position="73"/>
    </location>
</feature>
<accession>A0A2P5AWN8</accession>